<dbReference type="EMBL" id="VANU01000003">
    <property type="protein sequence ID" value="TLP38343.1"/>
    <property type="molecule type" value="Genomic_DNA"/>
</dbReference>
<gene>
    <name evidence="2" type="ORF">FDK22_07665</name>
</gene>
<keyword evidence="3" id="KW-1185">Reference proteome</keyword>
<feature type="signal peptide" evidence="1">
    <location>
        <begin position="1"/>
        <end position="16"/>
    </location>
</feature>
<dbReference type="OrthoDB" id="5347344at2"/>
<feature type="chain" id="PRO_5024401822" evidence="1">
    <location>
        <begin position="17"/>
        <end position="80"/>
    </location>
</feature>
<sequence>MKILLLISSLVLCSLANENFTNMKKCEVIKLSKFTTLVSCHKVDYLIKYKHQEDEEKDNIKKITVITTKDQKIILGEERD</sequence>
<accession>A0A5R8Y168</accession>
<proteinExistence type="predicted"/>
<dbReference type="AlphaFoldDB" id="A0A5R8Y168"/>
<dbReference type="Proteomes" id="UP000308901">
    <property type="component" value="Unassembled WGS sequence"/>
</dbReference>
<evidence type="ECO:0000313" key="3">
    <source>
        <dbReference type="Proteomes" id="UP000308901"/>
    </source>
</evidence>
<evidence type="ECO:0000256" key="1">
    <source>
        <dbReference type="SAM" id="SignalP"/>
    </source>
</evidence>
<protein>
    <submittedName>
        <fullName evidence="2">Uncharacterized protein</fullName>
    </submittedName>
</protein>
<name>A0A5R8Y168_9BACT</name>
<keyword evidence="1" id="KW-0732">Signal</keyword>
<comment type="caution">
    <text evidence="2">The sequence shown here is derived from an EMBL/GenBank/DDBJ whole genome shotgun (WGS) entry which is preliminary data.</text>
</comment>
<dbReference type="RefSeq" id="WP_138152337.1">
    <property type="nucleotide sequence ID" value="NZ_VANU01000003.1"/>
</dbReference>
<evidence type="ECO:0000313" key="2">
    <source>
        <dbReference type="EMBL" id="TLP38343.1"/>
    </source>
</evidence>
<reference evidence="2 3" key="1">
    <citation type="submission" date="2019-05" db="EMBL/GenBank/DDBJ databases">
        <title>Arcobacter sp. nov., isolated from sea sediment.</title>
        <authorList>
            <person name="Kim W."/>
        </authorList>
    </citation>
    <scope>NUCLEOTIDE SEQUENCE [LARGE SCALE GENOMIC DNA]</scope>
    <source>
        <strain evidence="2 3">CAU 1517</strain>
    </source>
</reference>
<organism evidence="2 3">
    <name type="scientific">Arcobacter arenosus</name>
    <dbReference type="NCBI Taxonomy" id="2576037"/>
    <lineage>
        <taxon>Bacteria</taxon>
        <taxon>Pseudomonadati</taxon>
        <taxon>Campylobacterota</taxon>
        <taxon>Epsilonproteobacteria</taxon>
        <taxon>Campylobacterales</taxon>
        <taxon>Arcobacteraceae</taxon>
        <taxon>Arcobacter</taxon>
    </lineage>
</organism>